<dbReference type="SMART" id="SM00091">
    <property type="entry name" value="PAS"/>
    <property type="match status" value="1"/>
</dbReference>
<dbReference type="SUPFAM" id="SSF111352">
    <property type="entry name" value="Ammonium transporter"/>
    <property type="match status" value="1"/>
</dbReference>
<dbReference type="SUPFAM" id="SSF141868">
    <property type="entry name" value="EAL domain-like"/>
    <property type="match status" value="1"/>
</dbReference>
<feature type="transmembrane region" description="Helical" evidence="8">
    <location>
        <begin position="266"/>
        <end position="288"/>
    </location>
</feature>
<dbReference type="PROSITE" id="PS01219">
    <property type="entry name" value="AMMONIUM_TRANSP"/>
    <property type="match status" value="1"/>
</dbReference>
<evidence type="ECO:0000259" key="11">
    <source>
        <dbReference type="PROSITE" id="PS50883"/>
    </source>
</evidence>
<feature type="transmembrane region" description="Helical" evidence="8">
    <location>
        <begin position="123"/>
        <end position="145"/>
    </location>
</feature>
<dbReference type="Pfam" id="PF00563">
    <property type="entry name" value="EAL"/>
    <property type="match status" value="1"/>
</dbReference>
<dbReference type="InterPro" id="IPR018047">
    <property type="entry name" value="Ammonium_transpt_CS"/>
</dbReference>
<feature type="transmembrane region" description="Helical" evidence="8">
    <location>
        <begin position="237"/>
        <end position="254"/>
    </location>
</feature>
<feature type="domain" description="EAL" evidence="11">
    <location>
        <begin position="793"/>
        <end position="1043"/>
    </location>
</feature>
<feature type="domain" description="PAS" evidence="10">
    <location>
        <begin position="500"/>
        <end position="570"/>
    </location>
</feature>
<dbReference type="Gene3D" id="3.30.450.20">
    <property type="entry name" value="PAS domain"/>
    <property type="match status" value="1"/>
</dbReference>
<keyword evidence="7" id="KW-0924">Ammonia transport</keyword>
<evidence type="ECO:0000256" key="3">
    <source>
        <dbReference type="ARBA" id="ARBA00022448"/>
    </source>
</evidence>
<dbReference type="InterPro" id="IPR035965">
    <property type="entry name" value="PAS-like_dom_sf"/>
</dbReference>
<dbReference type="InterPro" id="IPR052155">
    <property type="entry name" value="Biofilm_reg_signaling"/>
</dbReference>
<dbReference type="RefSeq" id="WP_085465674.1">
    <property type="nucleotide sequence ID" value="NZ_FXBL01000004.1"/>
</dbReference>
<dbReference type="Proteomes" id="UP000193083">
    <property type="component" value="Unassembled WGS sequence"/>
</dbReference>
<dbReference type="InterPro" id="IPR024041">
    <property type="entry name" value="NH4_transpt_AmtB-like_dom"/>
</dbReference>
<dbReference type="InterPro" id="IPR000014">
    <property type="entry name" value="PAS"/>
</dbReference>
<protein>
    <submittedName>
        <fullName evidence="13">Ammonium transporter, Amt family</fullName>
    </submittedName>
</protein>
<feature type="signal peptide" evidence="9">
    <location>
        <begin position="1"/>
        <end position="27"/>
    </location>
</feature>
<feature type="transmembrane region" description="Helical" evidence="8">
    <location>
        <begin position="300"/>
        <end position="330"/>
    </location>
</feature>
<name>A0A1X7PF54_9HYPH</name>
<evidence type="ECO:0000256" key="4">
    <source>
        <dbReference type="ARBA" id="ARBA00022692"/>
    </source>
</evidence>
<dbReference type="PROSITE" id="PS50883">
    <property type="entry name" value="EAL"/>
    <property type="match status" value="1"/>
</dbReference>
<dbReference type="NCBIfam" id="TIGR00836">
    <property type="entry name" value="amt"/>
    <property type="match status" value="1"/>
</dbReference>
<dbReference type="Gene3D" id="1.10.3430.10">
    <property type="entry name" value="Ammonium transporter AmtB like domains"/>
    <property type="match status" value="1"/>
</dbReference>
<dbReference type="NCBIfam" id="TIGR00229">
    <property type="entry name" value="sensory_box"/>
    <property type="match status" value="1"/>
</dbReference>
<dbReference type="Pfam" id="PF00990">
    <property type="entry name" value="GGDEF"/>
    <property type="match status" value="1"/>
</dbReference>
<dbReference type="EMBL" id="FXBL01000004">
    <property type="protein sequence ID" value="SMH49386.1"/>
    <property type="molecule type" value="Genomic_DNA"/>
</dbReference>
<dbReference type="PROSITE" id="PS50887">
    <property type="entry name" value="GGDEF"/>
    <property type="match status" value="1"/>
</dbReference>
<feature type="transmembrane region" description="Helical" evidence="8">
    <location>
        <begin position="45"/>
        <end position="63"/>
    </location>
</feature>
<dbReference type="PANTHER" id="PTHR44757">
    <property type="entry name" value="DIGUANYLATE CYCLASE DGCP"/>
    <property type="match status" value="1"/>
</dbReference>
<keyword evidence="4 8" id="KW-0812">Transmembrane</keyword>
<feature type="transmembrane region" description="Helical" evidence="8">
    <location>
        <begin position="84"/>
        <end position="103"/>
    </location>
</feature>
<feature type="transmembrane region" description="Helical" evidence="8">
    <location>
        <begin position="350"/>
        <end position="372"/>
    </location>
</feature>
<dbReference type="GO" id="GO:0008519">
    <property type="term" value="F:ammonium channel activity"/>
    <property type="evidence" value="ECO:0007669"/>
    <property type="project" value="InterPro"/>
</dbReference>
<sequence length="1059" mass="114000">MTRILRQRGVWILIAAGLAAGSAPPQAAAAELSVETLKRDLDMSWTLLAAGLVLMMQVGFLLLEAGMVRSKNSINVAQKNLLDMVFAIVAFGAVGFMLAFAPSRGLLFGFDTDYLMVSNLDSWQMAFFVFQVMFCGTAATIVSGAVAERMRLFAYVLGSIFIALVIYPVFVHWAWGAALQPNESAFLGNMGFIDFAGSTVVHSTGAWVSLAACWIMGAREGRYDVNGDPVRIAGHNPVLTTAGAIILFVGWIGFNGGSTVGANPDIAHIIANTVIAAGTGGVAGYLLGWHQDGVVYPEKAVCGMLGGLVAITAGCMALGPIGAFLVGIVGGLVAIWGNDVVERDLKIDDAVGAIGVHGFSGVAGTLAVALLAPVENLPAGSRFAQLEVQATGVVVNFIWSFGVAVAFFWALSRITRLRVTSEEEQIGLNEAEHGTRMGIGHVEQALEKLVHGKADLTMRIPSVQGDESETLTRLFNGLMDSIQREEHARAETRRIARDAIEAERLSALANATFEAIVILQDGRIVDGNDKLAELFGTSLAQLKGRQLLDLIAPDRVEEVREAMTLSVVDPYECAIVDMAGTRIPVEMRGREVTYHGAKSRVGCIVDLRERKNAEDRIRHLALHDTLTGLPNRALFNEKLAAVTRSGRTDRGKTALLLIDLDRFKNINDIHGHPAGDRVIEISAQRLAELSPDGCLAARLGGDEFAILFPGLAFAAQAADLAFRIVSSLILPITLDDGTQVRVGASVGVSVADSPNELERLVSRADTALYHAKHMGRNTYCLYEPGMDAQLEKRRAIEGDLAEALERGQFDLHFQPRVSIATRRIVSYEALVRWHHPEKGMISPADFIPIAEQNGKIIAIGEWILREACRRARSELGGARVSVNVSPVQFRQRNFVEAVGAAIADTGIDPTMLELEITEGVLIDDDRRAHRLLSELKRLGVTIALDDFGTGYSSLGYLGRFPVDTIKIDRSFIRDMAKSDTAMTIVRTIAGLGNGLGMTIVAEGVETMDEARLLANIGCSEFQGYLLGRPVPVSAIPDIDHAAIAQTVEQCLAMPLEEAA</sequence>
<dbReference type="SMART" id="SM00267">
    <property type="entry name" value="GGDEF"/>
    <property type="match status" value="1"/>
</dbReference>
<dbReference type="InterPro" id="IPR029020">
    <property type="entry name" value="Ammonium/urea_transptr"/>
</dbReference>
<keyword evidence="5 8" id="KW-1133">Transmembrane helix</keyword>
<evidence type="ECO:0000256" key="2">
    <source>
        <dbReference type="ARBA" id="ARBA00005887"/>
    </source>
</evidence>
<proteinExistence type="inferred from homology"/>
<dbReference type="SUPFAM" id="SSF55073">
    <property type="entry name" value="Nucleotide cyclase"/>
    <property type="match status" value="1"/>
</dbReference>
<dbReference type="GO" id="GO:0016020">
    <property type="term" value="C:membrane"/>
    <property type="evidence" value="ECO:0007669"/>
    <property type="project" value="UniProtKB-SubCell"/>
</dbReference>
<dbReference type="SMART" id="SM00052">
    <property type="entry name" value="EAL"/>
    <property type="match status" value="1"/>
</dbReference>
<dbReference type="CDD" id="cd01949">
    <property type="entry name" value="GGDEF"/>
    <property type="match status" value="1"/>
</dbReference>
<evidence type="ECO:0000256" key="1">
    <source>
        <dbReference type="ARBA" id="ARBA00004141"/>
    </source>
</evidence>
<evidence type="ECO:0000256" key="8">
    <source>
        <dbReference type="SAM" id="Phobius"/>
    </source>
</evidence>
<feature type="transmembrane region" description="Helical" evidence="8">
    <location>
        <begin position="195"/>
        <end position="216"/>
    </location>
</feature>
<evidence type="ECO:0000256" key="9">
    <source>
        <dbReference type="SAM" id="SignalP"/>
    </source>
</evidence>
<evidence type="ECO:0000256" key="6">
    <source>
        <dbReference type="ARBA" id="ARBA00023136"/>
    </source>
</evidence>
<dbReference type="InterPro" id="IPR001633">
    <property type="entry name" value="EAL_dom"/>
</dbReference>
<reference evidence="13 14" key="1">
    <citation type="submission" date="2017-04" db="EMBL/GenBank/DDBJ databases">
        <authorList>
            <person name="Afonso C.L."/>
            <person name="Miller P.J."/>
            <person name="Scott M.A."/>
            <person name="Spackman E."/>
            <person name="Goraichik I."/>
            <person name="Dimitrov K.M."/>
            <person name="Suarez D.L."/>
            <person name="Swayne D.E."/>
        </authorList>
    </citation>
    <scope>NUCLEOTIDE SEQUENCE [LARGE SCALE GENOMIC DNA]</scope>
    <source>
        <strain evidence="13 14">B5P</strain>
    </source>
</reference>
<dbReference type="OrthoDB" id="9814202at2"/>
<keyword evidence="14" id="KW-1185">Reference proteome</keyword>
<dbReference type="SUPFAM" id="SSF55785">
    <property type="entry name" value="PYP-like sensor domain (PAS domain)"/>
    <property type="match status" value="1"/>
</dbReference>
<evidence type="ECO:0000256" key="5">
    <source>
        <dbReference type="ARBA" id="ARBA00022989"/>
    </source>
</evidence>
<feature type="transmembrane region" description="Helical" evidence="8">
    <location>
        <begin position="152"/>
        <end position="175"/>
    </location>
</feature>
<feature type="transmembrane region" description="Helical" evidence="8">
    <location>
        <begin position="393"/>
        <end position="411"/>
    </location>
</feature>
<keyword evidence="9" id="KW-0732">Signal</keyword>
<dbReference type="PROSITE" id="PS50112">
    <property type="entry name" value="PAS"/>
    <property type="match status" value="1"/>
</dbReference>
<dbReference type="CDD" id="cd01948">
    <property type="entry name" value="EAL"/>
    <property type="match status" value="1"/>
</dbReference>
<evidence type="ECO:0000259" key="10">
    <source>
        <dbReference type="PROSITE" id="PS50112"/>
    </source>
</evidence>
<dbReference type="CDD" id="cd00130">
    <property type="entry name" value="PAS"/>
    <property type="match status" value="1"/>
</dbReference>
<keyword evidence="3" id="KW-0813">Transport</keyword>
<dbReference type="Pfam" id="PF00909">
    <property type="entry name" value="Ammonium_transp"/>
    <property type="match status" value="1"/>
</dbReference>
<dbReference type="NCBIfam" id="TIGR00254">
    <property type="entry name" value="GGDEF"/>
    <property type="match status" value="1"/>
</dbReference>
<comment type="similarity">
    <text evidence="2">Belongs to the ammonia transporter channel (TC 1.A.11.2) family.</text>
</comment>
<evidence type="ECO:0000256" key="7">
    <source>
        <dbReference type="ARBA" id="ARBA00023177"/>
    </source>
</evidence>
<accession>A0A1X7PF54</accession>
<organism evidence="13 14">
    <name type="scientific">Mesorhizobium australicum</name>
    <dbReference type="NCBI Taxonomy" id="536018"/>
    <lineage>
        <taxon>Bacteria</taxon>
        <taxon>Pseudomonadati</taxon>
        <taxon>Pseudomonadota</taxon>
        <taxon>Alphaproteobacteria</taxon>
        <taxon>Hyphomicrobiales</taxon>
        <taxon>Phyllobacteriaceae</taxon>
        <taxon>Mesorhizobium</taxon>
    </lineage>
</organism>
<feature type="chain" id="PRO_5012394829" evidence="9">
    <location>
        <begin position="28"/>
        <end position="1059"/>
    </location>
</feature>
<evidence type="ECO:0000313" key="14">
    <source>
        <dbReference type="Proteomes" id="UP000193083"/>
    </source>
</evidence>
<dbReference type="InterPro" id="IPR000160">
    <property type="entry name" value="GGDEF_dom"/>
</dbReference>
<evidence type="ECO:0000259" key="12">
    <source>
        <dbReference type="PROSITE" id="PS50887"/>
    </source>
</evidence>
<dbReference type="PANTHER" id="PTHR44757:SF2">
    <property type="entry name" value="BIOFILM ARCHITECTURE MAINTENANCE PROTEIN MBAA"/>
    <property type="match status" value="1"/>
</dbReference>
<dbReference type="InterPro" id="IPR043128">
    <property type="entry name" value="Rev_trsase/Diguanyl_cyclase"/>
</dbReference>
<comment type="subcellular location">
    <subcellularLocation>
        <location evidence="1">Membrane</location>
        <topology evidence="1">Multi-pass membrane protein</topology>
    </subcellularLocation>
</comment>
<gene>
    <name evidence="13" type="ORF">SAMN02982922_3920</name>
</gene>
<keyword evidence="6 8" id="KW-0472">Membrane</keyword>
<evidence type="ECO:0000313" key="13">
    <source>
        <dbReference type="EMBL" id="SMH49386.1"/>
    </source>
</evidence>
<feature type="domain" description="GGDEF" evidence="12">
    <location>
        <begin position="651"/>
        <end position="784"/>
    </location>
</feature>
<dbReference type="Gene3D" id="3.30.70.270">
    <property type="match status" value="1"/>
</dbReference>
<dbReference type="Gene3D" id="3.20.20.450">
    <property type="entry name" value="EAL domain"/>
    <property type="match status" value="1"/>
</dbReference>
<dbReference type="Pfam" id="PF13426">
    <property type="entry name" value="PAS_9"/>
    <property type="match status" value="1"/>
</dbReference>
<dbReference type="InterPro" id="IPR001905">
    <property type="entry name" value="Ammonium_transpt"/>
</dbReference>
<dbReference type="AlphaFoldDB" id="A0A1X7PF54"/>
<dbReference type="InterPro" id="IPR035919">
    <property type="entry name" value="EAL_sf"/>
</dbReference>
<dbReference type="InterPro" id="IPR029787">
    <property type="entry name" value="Nucleotide_cyclase"/>
</dbReference>